<protein>
    <submittedName>
        <fullName evidence="2">Uncharacterized protein</fullName>
    </submittedName>
</protein>
<sequence>MLQQPLRHFGPYWITGKKAENGLRNTKELKYSHELFIDKLYTLGIVDRLHTLGLGFLFNDRGECNLNMMRHQGEGRGSGFLARYDPKGIDVMKPKDLEGIHGLVPHRVGPGFKEPLDDDDDATDEEQARSDYDLEFDDYEDDSSMGEATLAPTNNDD</sequence>
<accession>A0ABS8TDL3</accession>
<feature type="compositionally biased region" description="Acidic residues" evidence="1">
    <location>
        <begin position="133"/>
        <end position="144"/>
    </location>
</feature>
<evidence type="ECO:0000313" key="3">
    <source>
        <dbReference type="Proteomes" id="UP000823775"/>
    </source>
</evidence>
<comment type="caution">
    <text evidence="2">The sequence shown here is derived from an EMBL/GenBank/DDBJ whole genome shotgun (WGS) entry which is preliminary data.</text>
</comment>
<dbReference type="EMBL" id="JACEIK010001389">
    <property type="protein sequence ID" value="MCD7468993.1"/>
    <property type="molecule type" value="Genomic_DNA"/>
</dbReference>
<dbReference type="Proteomes" id="UP000823775">
    <property type="component" value="Unassembled WGS sequence"/>
</dbReference>
<keyword evidence="3" id="KW-1185">Reference proteome</keyword>
<evidence type="ECO:0000313" key="2">
    <source>
        <dbReference type="EMBL" id="MCD7468993.1"/>
    </source>
</evidence>
<feature type="region of interest" description="Disordered" evidence="1">
    <location>
        <begin position="101"/>
        <end position="157"/>
    </location>
</feature>
<proteinExistence type="predicted"/>
<organism evidence="2 3">
    <name type="scientific">Datura stramonium</name>
    <name type="common">Jimsonweed</name>
    <name type="synonym">Common thornapple</name>
    <dbReference type="NCBI Taxonomy" id="4076"/>
    <lineage>
        <taxon>Eukaryota</taxon>
        <taxon>Viridiplantae</taxon>
        <taxon>Streptophyta</taxon>
        <taxon>Embryophyta</taxon>
        <taxon>Tracheophyta</taxon>
        <taxon>Spermatophyta</taxon>
        <taxon>Magnoliopsida</taxon>
        <taxon>eudicotyledons</taxon>
        <taxon>Gunneridae</taxon>
        <taxon>Pentapetalae</taxon>
        <taxon>asterids</taxon>
        <taxon>lamiids</taxon>
        <taxon>Solanales</taxon>
        <taxon>Solanaceae</taxon>
        <taxon>Solanoideae</taxon>
        <taxon>Datureae</taxon>
        <taxon>Datura</taxon>
    </lineage>
</organism>
<gene>
    <name evidence="2" type="ORF">HAX54_007567</name>
</gene>
<reference evidence="2 3" key="1">
    <citation type="journal article" date="2021" name="BMC Genomics">
        <title>Datura genome reveals duplications of psychoactive alkaloid biosynthetic genes and high mutation rate following tissue culture.</title>
        <authorList>
            <person name="Rajewski A."/>
            <person name="Carter-House D."/>
            <person name="Stajich J."/>
            <person name="Litt A."/>
        </authorList>
    </citation>
    <scope>NUCLEOTIDE SEQUENCE [LARGE SCALE GENOMIC DNA]</scope>
    <source>
        <strain evidence="2">AR-01</strain>
    </source>
</reference>
<feature type="compositionally biased region" description="Acidic residues" evidence="1">
    <location>
        <begin position="116"/>
        <end position="125"/>
    </location>
</feature>
<name>A0ABS8TDL3_DATST</name>
<evidence type="ECO:0000256" key="1">
    <source>
        <dbReference type="SAM" id="MobiDB-lite"/>
    </source>
</evidence>